<keyword evidence="2" id="KW-0732">Signal</keyword>
<evidence type="ECO:0000313" key="5">
    <source>
        <dbReference type="Proteomes" id="UP000569202"/>
    </source>
</evidence>
<dbReference type="Pfam" id="PF07007">
    <property type="entry name" value="LprI"/>
    <property type="match status" value="1"/>
</dbReference>
<accession>A0A7Y2REL1</accession>
<dbReference type="PANTHER" id="PTHR39176:SF1">
    <property type="entry name" value="PERIPLASMIC PROTEIN"/>
    <property type="match status" value="1"/>
</dbReference>
<sequence>MKKFLISFLVSCPIIAYADYSTYFNKCSDESTGITSEILDCIGLEIDYQDDRLNKAYKKLQQQLTKSEKLKLRDEQRAWIKTRDRNVNQIYKTQDGTRADINGRSLYLELTMKQANKLERRIK</sequence>
<evidence type="ECO:0000256" key="1">
    <source>
        <dbReference type="SAM" id="Coils"/>
    </source>
</evidence>
<dbReference type="Gene3D" id="1.20.1270.180">
    <property type="match status" value="1"/>
</dbReference>
<comment type="caution">
    <text evidence="4">The sequence shown here is derived from an EMBL/GenBank/DDBJ whole genome shotgun (WGS) entry which is preliminary data.</text>
</comment>
<dbReference type="PANTHER" id="PTHR39176">
    <property type="entry name" value="PERIPLASMIC PROTEIN-RELATED"/>
    <property type="match status" value="1"/>
</dbReference>
<gene>
    <name evidence="4" type="ORF">HLH17_06725</name>
</gene>
<dbReference type="InterPro" id="IPR009739">
    <property type="entry name" value="LprI-like_N"/>
</dbReference>
<dbReference type="EMBL" id="JABERL010000018">
    <property type="protein sequence ID" value="NNH77368.1"/>
    <property type="molecule type" value="Genomic_DNA"/>
</dbReference>
<reference evidence="4 5" key="1">
    <citation type="submission" date="2020-04" db="EMBL/GenBank/DDBJ databases">
        <title>Acinetobacter Taxon 24.</title>
        <authorList>
            <person name="Nemec A."/>
            <person name="Radolfova-Krizova L."/>
            <person name="Higgins P.G."/>
            <person name="Spanelova P."/>
        </authorList>
    </citation>
    <scope>NUCLEOTIDE SEQUENCE [LARGE SCALE GENOMIC DNA]</scope>
    <source>
        <strain evidence="4 5">ANC 5380</strain>
    </source>
</reference>
<feature type="domain" description="Lysozyme inhibitor LprI-like N-terminal" evidence="3">
    <location>
        <begin position="27"/>
        <end position="118"/>
    </location>
</feature>
<protein>
    <submittedName>
        <fullName evidence="4">DUF1311 domain-containing protein</fullName>
    </submittedName>
</protein>
<dbReference type="AlphaFoldDB" id="A0A7Y2REL1"/>
<organism evidence="4 5">
    <name type="scientific">Acinetobacter terrae</name>
    <dbReference type="NCBI Taxonomy" id="2731247"/>
    <lineage>
        <taxon>Bacteria</taxon>
        <taxon>Pseudomonadati</taxon>
        <taxon>Pseudomonadota</taxon>
        <taxon>Gammaproteobacteria</taxon>
        <taxon>Moraxellales</taxon>
        <taxon>Moraxellaceae</taxon>
        <taxon>Acinetobacter</taxon>
        <taxon>Acinetobacter Taxon 24</taxon>
    </lineage>
</organism>
<evidence type="ECO:0000259" key="3">
    <source>
        <dbReference type="Pfam" id="PF07007"/>
    </source>
</evidence>
<proteinExistence type="predicted"/>
<dbReference type="RefSeq" id="WP_171540214.1">
    <property type="nucleotide sequence ID" value="NZ_JABERL010000018.1"/>
</dbReference>
<dbReference type="Proteomes" id="UP000569202">
    <property type="component" value="Unassembled WGS sequence"/>
</dbReference>
<feature type="coiled-coil region" evidence="1">
    <location>
        <begin position="50"/>
        <end position="77"/>
    </location>
</feature>
<keyword evidence="1" id="KW-0175">Coiled coil</keyword>
<feature type="chain" id="PRO_5031367486" evidence="2">
    <location>
        <begin position="19"/>
        <end position="123"/>
    </location>
</feature>
<name>A0A7Y2REL1_9GAMM</name>
<evidence type="ECO:0000313" key="4">
    <source>
        <dbReference type="EMBL" id="NNH77368.1"/>
    </source>
</evidence>
<feature type="signal peptide" evidence="2">
    <location>
        <begin position="1"/>
        <end position="18"/>
    </location>
</feature>
<evidence type="ECO:0000256" key="2">
    <source>
        <dbReference type="SAM" id="SignalP"/>
    </source>
</evidence>